<reference evidence="8 9" key="1">
    <citation type="submission" date="2017-07" db="EMBL/GenBank/DDBJ databases">
        <title>Draft Genome Sequences of Select Purple Nonsulfur Bacteria.</title>
        <authorList>
            <person name="Lasarre B."/>
            <person name="Mckinlay J.B."/>
        </authorList>
    </citation>
    <scope>NUCLEOTIDE SEQUENCE [LARGE SCALE GENOMIC DNA]</scope>
    <source>
        <strain evidence="8 9">DSM 5909</strain>
    </source>
</reference>
<keyword evidence="4 7" id="KW-0812">Transmembrane</keyword>
<evidence type="ECO:0000256" key="7">
    <source>
        <dbReference type="SAM" id="Phobius"/>
    </source>
</evidence>
<evidence type="ECO:0000313" key="9">
    <source>
        <dbReference type="Proteomes" id="UP000249130"/>
    </source>
</evidence>
<dbReference type="InterPro" id="IPR032808">
    <property type="entry name" value="DoxX"/>
</dbReference>
<feature type="transmembrane region" description="Helical" evidence="7">
    <location>
        <begin position="7"/>
        <end position="25"/>
    </location>
</feature>
<dbReference type="InterPro" id="IPR051907">
    <property type="entry name" value="DoxX-like_oxidoreductase"/>
</dbReference>
<dbReference type="Proteomes" id="UP000249130">
    <property type="component" value="Unassembled WGS sequence"/>
</dbReference>
<evidence type="ECO:0000256" key="4">
    <source>
        <dbReference type="ARBA" id="ARBA00022692"/>
    </source>
</evidence>
<dbReference type="PANTHER" id="PTHR33452">
    <property type="entry name" value="OXIDOREDUCTASE CATD-RELATED"/>
    <property type="match status" value="1"/>
</dbReference>
<dbReference type="Pfam" id="PF07681">
    <property type="entry name" value="DoxX"/>
    <property type="match status" value="1"/>
</dbReference>
<dbReference type="EMBL" id="NPEX01000227">
    <property type="protein sequence ID" value="RAI40566.1"/>
    <property type="molecule type" value="Genomic_DNA"/>
</dbReference>
<organism evidence="8 9">
    <name type="scientific">Rhodoplanes roseus</name>
    <dbReference type="NCBI Taxonomy" id="29409"/>
    <lineage>
        <taxon>Bacteria</taxon>
        <taxon>Pseudomonadati</taxon>
        <taxon>Pseudomonadota</taxon>
        <taxon>Alphaproteobacteria</taxon>
        <taxon>Hyphomicrobiales</taxon>
        <taxon>Nitrobacteraceae</taxon>
        <taxon>Rhodoplanes</taxon>
    </lineage>
</organism>
<accession>A0A327KRI6</accession>
<evidence type="ECO:0000313" key="8">
    <source>
        <dbReference type="EMBL" id="RAI40566.1"/>
    </source>
</evidence>
<keyword evidence="5 7" id="KW-1133">Transmembrane helix</keyword>
<keyword evidence="9" id="KW-1185">Reference proteome</keyword>
<evidence type="ECO:0000256" key="1">
    <source>
        <dbReference type="ARBA" id="ARBA00004651"/>
    </source>
</evidence>
<evidence type="ECO:0000256" key="5">
    <source>
        <dbReference type="ARBA" id="ARBA00022989"/>
    </source>
</evidence>
<feature type="transmembrane region" description="Helical" evidence="7">
    <location>
        <begin position="71"/>
        <end position="89"/>
    </location>
</feature>
<evidence type="ECO:0000256" key="3">
    <source>
        <dbReference type="ARBA" id="ARBA00022475"/>
    </source>
</evidence>
<proteinExistence type="inferred from homology"/>
<dbReference type="AlphaFoldDB" id="A0A327KRI6"/>
<comment type="caution">
    <text evidence="8">The sequence shown here is derived from an EMBL/GenBank/DDBJ whole genome shotgun (WGS) entry which is preliminary data.</text>
</comment>
<keyword evidence="3" id="KW-1003">Cell membrane</keyword>
<gene>
    <name evidence="8" type="ORF">CH341_23480</name>
</gene>
<evidence type="ECO:0000256" key="6">
    <source>
        <dbReference type="ARBA" id="ARBA00023136"/>
    </source>
</evidence>
<evidence type="ECO:0000256" key="2">
    <source>
        <dbReference type="ARBA" id="ARBA00006679"/>
    </source>
</evidence>
<dbReference type="OrthoDB" id="9808524at2"/>
<dbReference type="GO" id="GO:0005886">
    <property type="term" value="C:plasma membrane"/>
    <property type="evidence" value="ECO:0007669"/>
    <property type="project" value="UniProtKB-SubCell"/>
</dbReference>
<comment type="similarity">
    <text evidence="2">Belongs to the DoxX family.</text>
</comment>
<feature type="transmembrane region" description="Helical" evidence="7">
    <location>
        <begin position="101"/>
        <end position="126"/>
    </location>
</feature>
<sequence length="129" mass="14382">MERAVERFSPIVLSIVRIMTALLLLQHPFSKFFGWPVATRTPELLSLYWFAGAIEIFFGALLLVGFYTRTVAFILSGELAFAYFMGHAPRGFFPQGNGGEAAVLFCFIFLYFACAGGGPLSIDAIWKKR</sequence>
<comment type="subcellular location">
    <subcellularLocation>
        <location evidence="1">Cell membrane</location>
        <topology evidence="1">Multi-pass membrane protein</topology>
    </subcellularLocation>
</comment>
<feature type="transmembrane region" description="Helical" evidence="7">
    <location>
        <begin position="45"/>
        <end position="64"/>
    </location>
</feature>
<dbReference type="PANTHER" id="PTHR33452:SF4">
    <property type="entry name" value="BLL4328 PROTEIN"/>
    <property type="match status" value="1"/>
</dbReference>
<keyword evidence="6 7" id="KW-0472">Membrane</keyword>
<name>A0A327KRI6_9BRAD</name>
<protein>
    <submittedName>
        <fullName evidence="8">DoxX family protein</fullName>
    </submittedName>
</protein>